<sequence length="395" mass="45469">MSVNKSIAHLSCCKDLPDVILIIEGTEFPAHRAILSQRSEYFKAMFLSNFAEAKSDKIILKETNLTTFKIVLKFIYSSSIDHLDNANNTLEQLFDVFACAQFYMVEALTTRIIPLLKNKGRSDPSLLLNNALTYSINELIPFSIFLIQEKAPYYDIMINKIFEKLSPAAVEHVLKIRLDTRDSIIFEGLIGWMRANPECSNVFPKLLEHVDLYLLDETHLDMLFKPTNLIDRTFFQNLLNQQREQSKTFITTMNENVVRIDDLRIVEGRKVLTKDSSLSVRLSYPKDYVIIDLKQNYLLNCFKLEFNFGSVYAVSVSTNMQNWECVVNCITYDCLNHQVVYFKDRVVRFICIKNIQKLYAINADIRAFCLTDPLKIDPKTVQKDAVTNTGATNGQ</sequence>
<dbReference type="SMART" id="SM00225">
    <property type="entry name" value="BTB"/>
    <property type="match status" value="1"/>
</dbReference>
<evidence type="ECO:0000313" key="2">
    <source>
        <dbReference type="Proteomes" id="UP000492821"/>
    </source>
</evidence>
<dbReference type="AlphaFoldDB" id="A0A7E5A210"/>
<feature type="domain" description="BTB" evidence="1">
    <location>
        <begin position="17"/>
        <end position="84"/>
    </location>
</feature>
<dbReference type="PROSITE" id="PS50097">
    <property type="entry name" value="BTB"/>
    <property type="match status" value="1"/>
</dbReference>
<evidence type="ECO:0000259" key="1">
    <source>
        <dbReference type="PROSITE" id="PS50097"/>
    </source>
</evidence>
<dbReference type="Gene3D" id="3.30.710.10">
    <property type="entry name" value="Potassium Channel Kv1.1, Chain A"/>
    <property type="match status" value="1"/>
</dbReference>
<dbReference type="GO" id="GO:0048512">
    <property type="term" value="P:circadian behavior"/>
    <property type="evidence" value="ECO:0007669"/>
    <property type="project" value="TreeGrafter"/>
</dbReference>
<dbReference type="InterPro" id="IPR000210">
    <property type="entry name" value="BTB/POZ_dom"/>
</dbReference>
<dbReference type="WBParaSite" id="Pan_g9007.t1">
    <property type="protein sequence ID" value="Pan_g9007.t1"/>
    <property type="gene ID" value="Pan_g9007"/>
</dbReference>
<keyword evidence="2" id="KW-1185">Reference proteome</keyword>
<dbReference type="CDD" id="cd18186">
    <property type="entry name" value="BTB_POZ_ZBTB_KLHL-like"/>
    <property type="match status" value="1"/>
</dbReference>
<protein>
    <submittedName>
        <fullName evidence="3">BTB domain-containing protein</fullName>
    </submittedName>
</protein>
<dbReference type="GO" id="GO:0050804">
    <property type="term" value="P:modulation of chemical synaptic transmission"/>
    <property type="evidence" value="ECO:0007669"/>
    <property type="project" value="TreeGrafter"/>
</dbReference>
<dbReference type="InterPro" id="IPR052407">
    <property type="entry name" value="BTB_POZ_domain_cont_9"/>
</dbReference>
<name>A0A7E5A210_PANRE</name>
<reference evidence="2" key="1">
    <citation type="journal article" date="2013" name="Genetics">
        <title>The draft genome and transcriptome of Panagrellus redivivus are shaped by the harsh demands of a free-living lifestyle.</title>
        <authorList>
            <person name="Srinivasan J."/>
            <person name="Dillman A.R."/>
            <person name="Macchietto M.G."/>
            <person name="Heikkinen L."/>
            <person name="Lakso M."/>
            <person name="Fracchia K.M."/>
            <person name="Antoshechkin I."/>
            <person name="Mortazavi A."/>
            <person name="Wong G."/>
            <person name="Sternberg P.W."/>
        </authorList>
    </citation>
    <scope>NUCLEOTIDE SEQUENCE [LARGE SCALE GENOMIC DNA]</scope>
    <source>
        <strain evidence="2">MT8872</strain>
    </source>
</reference>
<dbReference type="GO" id="GO:0008344">
    <property type="term" value="P:adult locomotory behavior"/>
    <property type="evidence" value="ECO:0007669"/>
    <property type="project" value="TreeGrafter"/>
</dbReference>
<dbReference type="SUPFAM" id="SSF54695">
    <property type="entry name" value="POZ domain"/>
    <property type="match status" value="1"/>
</dbReference>
<organism evidence="2 3">
    <name type="scientific">Panagrellus redivivus</name>
    <name type="common">Microworm</name>
    <dbReference type="NCBI Taxonomy" id="6233"/>
    <lineage>
        <taxon>Eukaryota</taxon>
        <taxon>Metazoa</taxon>
        <taxon>Ecdysozoa</taxon>
        <taxon>Nematoda</taxon>
        <taxon>Chromadorea</taxon>
        <taxon>Rhabditida</taxon>
        <taxon>Tylenchina</taxon>
        <taxon>Panagrolaimomorpha</taxon>
        <taxon>Panagrolaimoidea</taxon>
        <taxon>Panagrolaimidae</taxon>
        <taxon>Panagrellus</taxon>
    </lineage>
</organism>
<reference evidence="3" key="2">
    <citation type="submission" date="2020-10" db="UniProtKB">
        <authorList>
            <consortium name="WormBaseParasite"/>
        </authorList>
    </citation>
    <scope>IDENTIFICATION</scope>
</reference>
<dbReference type="PANTHER" id="PTHR46306">
    <property type="entry name" value="BTB/POZ DOMAIN-CONTAINING PROTEIN 9"/>
    <property type="match status" value="1"/>
</dbReference>
<dbReference type="Proteomes" id="UP000492821">
    <property type="component" value="Unassembled WGS sequence"/>
</dbReference>
<accession>A0A7E5A210</accession>
<proteinExistence type="predicted"/>
<dbReference type="InterPro" id="IPR011333">
    <property type="entry name" value="SKP1/BTB/POZ_sf"/>
</dbReference>
<dbReference type="Pfam" id="PF00651">
    <property type="entry name" value="BTB"/>
    <property type="match status" value="1"/>
</dbReference>
<dbReference type="GO" id="GO:0005737">
    <property type="term" value="C:cytoplasm"/>
    <property type="evidence" value="ECO:0007669"/>
    <property type="project" value="TreeGrafter"/>
</dbReference>
<evidence type="ECO:0000313" key="3">
    <source>
        <dbReference type="WBParaSite" id="Pan_g9007.t1"/>
    </source>
</evidence>
<dbReference type="PANTHER" id="PTHR46306:SF1">
    <property type="entry name" value="BTB_POZ DOMAIN-CONTAINING PROTEIN 9"/>
    <property type="match status" value="1"/>
</dbReference>